<keyword evidence="5 6" id="KW-0472">Membrane</keyword>
<evidence type="ECO:0000256" key="1">
    <source>
        <dbReference type="ARBA" id="ARBA00004141"/>
    </source>
</evidence>
<gene>
    <name evidence="7" type="ORF">HGA05_00830</name>
</gene>
<dbReference type="InterPro" id="IPR045225">
    <property type="entry name" value="Uracil/uridine/allantoin_perm"/>
</dbReference>
<protein>
    <submittedName>
        <fullName evidence="7">NCS1 family nucleobase:cation symporter-1</fullName>
    </submittedName>
</protein>
<comment type="similarity">
    <text evidence="2">Belongs to the purine-cytosine permease (2.A.39) family.</text>
</comment>
<dbReference type="Pfam" id="PF02133">
    <property type="entry name" value="Transp_cyt_pur"/>
    <property type="match status" value="1"/>
</dbReference>
<dbReference type="PANTHER" id="PTHR30618:SF6">
    <property type="entry name" value="NCS1 FAMILY NUCLEOBASE:CATION SYMPORTER-1"/>
    <property type="match status" value="1"/>
</dbReference>
<keyword evidence="3 6" id="KW-0812">Transmembrane</keyword>
<feature type="transmembrane region" description="Helical" evidence="6">
    <location>
        <begin position="67"/>
        <end position="86"/>
    </location>
</feature>
<dbReference type="OMA" id="YAICPWY"/>
<feature type="transmembrane region" description="Helical" evidence="6">
    <location>
        <begin position="38"/>
        <end position="60"/>
    </location>
</feature>
<evidence type="ECO:0000313" key="7">
    <source>
        <dbReference type="EMBL" id="NKY00124.1"/>
    </source>
</evidence>
<feature type="transmembrane region" description="Helical" evidence="6">
    <location>
        <begin position="158"/>
        <end position="175"/>
    </location>
</feature>
<feature type="transmembrane region" description="Helical" evidence="6">
    <location>
        <begin position="451"/>
        <end position="470"/>
    </location>
</feature>
<dbReference type="InterPro" id="IPR001248">
    <property type="entry name" value="Pur-cyt_permease"/>
</dbReference>
<proteinExistence type="inferred from homology"/>
<feature type="transmembrane region" description="Helical" evidence="6">
    <location>
        <begin position="187"/>
        <end position="204"/>
    </location>
</feature>
<dbReference type="GO" id="GO:0015205">
    <property type="term" value="F:nucleobase transmembrane transporter activity"/>
    <property type="evidence" value="ECO:0007669"/>
    <property type="project" value="TreeGrafter"/>
</dbReference>
<feature type="transmembrane region" description="Helical" evidence="6">
    <location>
        <begin position="427"/>
        <end position="445"/>
    </location>
</feature>
<sequence length="502" mass="53375">MTDTTIQQTPERSALLNADLAPTAEGKATWRSWDLFCLWMTSAHSLGSYTFAIGMLALGLSGWQTMLALFVGVLGLWLGSNLIGVAGQKVGVPFPVFARATFGIFGANIPALLRGLVAVFWYGIQTYLASLAVIVLIVRIWPGMESWTTGGFLGQSPLGWITFMVLWAVQLLVLSYGMEIVRKASDFAGPVVWIGMIALAIWMLEQADWSINWHARVGDVLSLPSTIAAFVAVAFLMIAYMAGPLVNYADFARFAPSKKAIKRGNALGIPLNETAFVVLSIIISLCSLKVFGDGTLDPVALVSKIDSNVVVVIAAVLFAIATVGINIVLNFVSPSYDISNVAPKYISFRTGGIITAVLSIVVLPWKVWGSETAIVYFLGGVGSLMGPVFGILIVDYYLLRREKTKVADLYSVDPDGAYHFTRGFNPAAVAALVISGVVAALVALVPESQNITALSWPVGAALGAILMLVLSRFTGAGRVAGRSTADVPVESEVGSEVTGSQA</sequence>
<dbReference type="GeneID" id="90157970"/>
<feature type="transmembrane region" description="Helical" evidence="6">
    <location>
        <begin position="267"/>
        <end position="291"/>
    </location>
</feature>
<dbReference type="GO" id="GO:0005886">
    <property type="term" value="C:plasma membrane"/>
    <property type="evidence" value="ECO:0007669"/>
    <property type="project" value="TreeGrafter"/>
</dbReference>
<evidence type="ECO:0000256" key="2">
    <source>
        <dbReference type="ARBA" id="ARBA00008974"/>
    </source>
</evidence>
<feature type="transmembrane region" description="Helical" evidence="6">
    <location>
        <begin position="311"/>
        <end position="333"/>
    </location>
</feature>
<dbReference type="PANTHER" id="PTHR30618">
    <property type="entry name" value="NCS1 FAMILY PURINE/PYRIMIDINE TRANSPORTER"/>
    <property type="match status" value="1"/>
</dbReference>
<keyword evidence="4 6" id="KW-1133">Transmembrane helix</keyword>
<comment type="caution">
    <text evidence="7">The sequence shown here is derived from an EMBL/GenBank/DDBJ whole genome shotgun (WGS) entry which is preliminary data.</text>
</comment>
<reference evidence="7 8" key="1">
    <citation type="submission" date="2020-04" db="EMBL/GenBank/DDBJ databases">
        <title>MicrobeNet Type strains.</title>
        <authorList>
            <person name="Nicholson A.C."/>
        </authorList>
    </citation>
    <scope>NUCLEOTIDE SEQUENCE [LARGE SCALE GENOMIC DNA]</scope>
    <source>
        <strain evidence="7 8">ATCC BAA-14</strain>
    </source>
</reference>
<dbReference type="Gene3D" id="1.10.4160.10">
    <property type="entry name" value="Hydantoin permease"/>
    <property type="match status" value="1"/>
</dbReference>
<dbReference type="AlphaFoldDB" id="A0A846WEV0"/>
<feature type="transmembrane region" description="Helical" evidence="6">
    <location>
        <begin position="374"/>
        <end position="399"/>
    </location>
</feature>
<organism evidence="7 8">
    <name type="scientific">Gordonia polyisoprenivorans</name>
    <dbReference type="NCBI Taxonomy" id="84595"/>
    <lineage>
        <taxon>Bacteria</taxon>
        <taxon>Bacillati</taxon>
        <taxon>Actinomycetota</taxon>
        <taxon>Actinomycetes</taxon>
        <taxon>Mycobacteriales</taxon>
        <taxon>Gordoniaceae</taxon>
        <taxon>Gordonia</taxon>
    </lineage>
</organism>
<feature type="transmembrane region" description="Helical" evidence="6">
    <location>
        <begin position="92"/>
        <end position="112"/>
    </location>
</feature>
<accession>A0A846WEV0</accession>
<dbReference type="CDD" id="cd11555">
    <property type="entry name" value="SLC-NCS1sbd_u1"/>
    <property type="match status" value="1"/>
</dbReference>
<feature type="transmembrane region" description="Helical" evidence="6">
    <location>
        <begin position="345"/>
        <end position="368"/>
    </location>
</feature>
<dbReference type="EMBL" id="JAAXPC010000001">
    <property type="protein sequence ID" value="NKY00124.1"/>
    <property type="molecule type" value="Genomic_DNA"/>
</dbReference>
<evidence type="ECO:0000313" key="8">
    <source>
        <dbReference type="Proteomes" id="UP000563898"/>
    </source>
</evidence>
<feature type="transmembrane region" description="Helical" evidence="6">
    <location>
        <begin position="119"/>
        <end position="138"/>
    </location>
</feature>
<name>A0A846WEV0_9ACTN</name>
<evidence type="ECO:0000256" key="4">
    <source>
        <dbReference type="ARBA" id="ARBA00022989"/>
    </source>
</evidence>
<feature type="transmembrane region" description="Helical" evidence="6">
    <location>
        <begin position="224"/>
        <end position="246"/>
    </location>
</feature>
<evidence type="ECO:0000256" key="5">
    <source>
        <dbReference type="ARBA" id="ARBA00023136"/>
    </source>
</evidence>
<evidence type="ECO:0000256" key="6">
    <source>
        <dbReference type="SAM" id="Phobius"/>
    </source>
</evidence>
<dbReference type="RefSeq" id="WP_006372481.1">
    <property type="nucleotide sequence ID" value="NZ_CP085887.1"/>
</dbReference>
<evidence type="ECO:0000256" key="3">
    <source>
        <dbReference type="ARBA" id="ARBA00022692"/>
    </source>
</evidence>
<comment type="subcellular location">
    <subcellularLocation>
        <location evidence="1">Membrane</location>
        <topology evidence="1">Multi-pass membrane protein</topology>
    </subcellularLocation>
</comment>
<dbReference type="Proteomes" id="UP000563898">
    <property type="component" value="Unassembled WGS sequence"/>
</dbReference>